<evidence type="ECO:0000313" key="2">
    <source>
        <dbReference type="Proteomes" id="UP001558652"/>
    </source>
</evidence>
<dbReference type="AlphaFoldDB" id="A0ABD0YIV1"/>
<sequence length="131" mass="14925">MSTPEDSALVNNSGRGSLHNKISQHIASLAFLKHCCDYDVVPVCGKLRHHTISPHTTNILHKASIGLLQNEIREHRWTLDQLNSECYALHLQFAHTLSYDVWDKVDRTSAEEAAYSLQTRTNSLKKKFEKL</sequence>
<evidence type="ECO:0000313" key="1">
    <source>
        <dbReference type="EMBL" id="KAL1131205.1"/>
    </source>
</evidence>
<comment type="caution">
    <text evidence="1">The sequence shown here is derived from an EMBL/GenBank/DDBJ whole genome shotgun (WGS) entry which is preliminary data.</text>
</comment>
<dbReference type="EMBL" id="JBFDAA010000006">
    <property type="protein sequence ID" value="KAL1131205.1"/>
    <property type="molecule type" value="Genomic_DNA"/>
</dbReference>
<keyword evidence="2" id="KW-1185">Reference proteome</keyword>
<reference evidence="1 2" key="1">
    <citation type="submission" date="2024-07" db="EMBL/GenBank/DDBJ databases">
        <title>Chromosome-level genome assembly of the water stick insect Ranatra chinensis (Heteroptera: Nepidae).</title>
        <authorList>
            <person name="Liu X."/>
        </authorList>
    </citation>
    <scope>NUCLEOTIDE SEQUENCE [LARGE SCALE GENOMIC DNA]</scope>
    <source>
        <strain evidence="1">Cailab_2021Rc</strain>
        <tissue evidence="1">Muscle</tissue>
    </source>
</reference>
<accession>A0ABD0YIV1</accession>
<organism evidence="1 2">
    <name type="scientific">Ranatra chinensis</name>
    <dbReference type="NCBI Taxonomy" id="642074"/>
    <lineage>
        <taxon>Eukaryota</taxon>
        <taxon>Metazoa</taxon>
        <taxon>Ecdysozoa</taxon>
        <taxon>Arthropoda</taxon>
        <taxon>Hexapoda</taxon>
        <taxon>Insecta</taxon>
        <taxon>Pterygota</taxon>
        <taxon>Neoptera</taxon>
        <taxon>Paraneoptera</taxon>
        <taxon>Hemiptera</taxon>
        <taxon>Heteroptera</taxon>
        <taxon>Panheteroptera</taxon>
        <taxon>Nepomorpha</taxon>
        <taxon>Nepidae</taxon>
        <taxon>Ranatrinae</taxon>
        <taxon>Ranatra</taxon>
    </lineage>
</organism>
<dbReference type="Proteomes" id="UP001558652">
    <property type="component" value="Unassembled WGS sequence"/>
</dbReference>
<gene>
    <name evidence="1" type="ORF">AAG570_010823</name>
</gene>
<name>A0ABD0YIV1_9HEMI</name>
<protein>
    <submittedName>
        <fullName evidence="1">Uncharacterized protein</fullName>
    </submittedName>
</protein>
<proteinExistence type="predicted"/>